<evidence type="ECO:0000313" key="2">
    <source>
        <dbReference type="Proteomes" id="UP000744555"/>
    </source>
</evidence>
<gene>
    <name evidence="1" type="ORF">A9179_11720</name>
</gene>
<dbReference type="EMBL" id="LZEU01000001">
    <property type="protein sequence ID" value="MBC9250947.1"/>
    <property type="molecule type" value="Genomic_DNA"/>
</dbReference>
<organism evidence="1 2">
    <name type="scientific">Aquipseudomonas alcaligenes</name>
    <name type="common">Pseudomonas alcaligenes</name>
    <dbReference type="NCBI Taxonomy" id="43263"/>
    <lineage>
        <taxon>Bacteria</taxon>
        <taxon>Pseudomonadati</taxon>
        <taxon>Pseudomonadota</taxon>
        <taxon>Gammaproteobacteria</taxon>
        <taxon>Pseudomonadales</taxon>
        <taxon>Pseudomonadaceae</taxon>
        <taxon>Aquipseudomonas</taxon>
    </lineage>
</organism>
<reference evidence="1 2" key="1">
    <citation type="submission" date="2016-06" db="EMBL/GenBank/DDBJ databases">
        <authorList>
            <person name="Ramos C."/>
            <person name="Pintado A."/>
            <person name="Crespo-Gomez J.I."/>
        </authorList>
    </citation>
    <scope>NUCLEOTIDE SEQUENCE [LARGE SCALE GENOMIC DNA]</scope>
    <source>
        <strain evidence="1 2">AVO110</strain>
    </source>
</reference>
<name>A0ABR7S053_AQUAC</name>
<keyword evidence="2" id="KW-1185">Reference proteome</keyword>
<proteinExistence type="predicted"/>
<accession>A0ABR7S053</accession>
<evidence type="ECO:0000313" key="1">
    <source>
        <dbReference type="EMBL" id="MBC9250947.1"/>
    </source>
</evidence>
<sequence>MRAVELLRGTDMLIQSLARGDKILTQAGIAAEHAIAQATMALKPGYQRAQQSQLADVHPHMLLMLPLLASMQAVEQ</sequence>
<dbReference type="Proteomes" id="UP000744555">
    <property type="component" value="Unassembled WGS sequence"/>
</dbReference>
<comment type="caution">
    <text evidence="1">The sequence shown here is derived from an EMBL/GenBank/DDBJ whole genome shotgun (WGS) entry which is preliminary data.</text>
</comment>
<protein>
    <submittedName>
        <fullName evidence="1">Uncharacterized protein</fullName>
    </submittedName>
</protein>